<keyword evidence="8" id="KW-0238">DNA-binding</keyword>
<dbReference type="InterPro" id="IPR033454">
    <property type="entry name" value="RecG_wedge"/>
</dbReference>
<evidence type="ECO:0000256" key="6">
    <source>
        <dbReference type="ARBA" id="ARBA00022806"/>
    </source>
</evidence>
<sequence length="666" mass="74087">MDYPLNTIRGIGPKRIQALADAGIRTVRDLLLYFPRDYRDLTSPKPLCDIRPGEEAAVRVEISSKASEYRSGRLCITRARVSDGTATVPVVFYNQPWMKENLVVGRELLLYGRFEVYKGKIQLTCPSIEQEEVIEPVYRPIPGLSAKMIRQAVEAALRIMEGQWPDELPERLRLRYQLAERNFAMRNAHFPQNPEALRAARRRLAFEELLLYQVALSLSRGGAEPGVRCEFADGAIEAYWRGLSFPPTDAQKRVLEEIAGDLRSARPMARLLQGDVGSGKTAVAFGAIALAAGCGYQSALMAPTEVLARQHYEGAKALFEPMGRKVGLLTGSLTARQHREAHEAISAGEWDIVVGTHALITESVRFERLGLVITDEQHRFGVRQRAQLGAKGERVNVLVMSATPIPRTLALILYGDLDLSILDQLPPGRTPIKTRVVPQDKREDMYGFVRREVSRGRQAYVVCPLVEESEAVDALSAEALYKELKENLLRDVRVEMVHGRMKPADKEAALSRFREREADVLVSTTVIEVGVNVPNATVMIVEDAQRFGLAQLHQLRGRVGRGDQESWCFLVGEPNERLKLLASTTDGFKIAEKDMEMRGPGDLFGARQSGAVVAGIFGLLSDTSLIKITHDEARRILSCPESEESAAVIRLAKDLLERKLCDIAMN</sequence>
<dbReference type="PANTHER" id="PTHR47964">
    <property type="entry name" value="ATP-DEPENDENT DNA HELICASE HOMOLOG RECG, CHLOROPLASTIC"/>
    <property type="match status" value="1"/>
</dbReference>
<reference evidence="18" key="2">
    <citation type="journal article" date="2021" name="PeerJ">
        <title>Extensive microbial diversity within the chicken gut microbiome revealed by metagenomics and culture.</title>
        <authorList>
            <person name="Gilroy R."/>
            <person name="Ravi A."/>
            <person name="Getino M."/>
            <person name="Pursley I."/>
            <person name="Horton D.L."/>
            <person name="Alikhan N.F."/>
            <person name="Baker D."/>
            <person name="Gharbi K."/>
            <person name="Hall N."/>
            <person name="Watson M."/>
            <person name="Adriaenssens E.M."/>
            <person name="Foster-Nyarko E."/>
            <person name="Jarju S."/>
            <person name="Secka A."/>
            <person name="Antonio M."/>
            <person name="Oren A."/>
            <person name="Chaudhuri R.R."/>
            <person name="La Ragione R."/>
            <person name="Hildebrand F."/>
            <person name="Pallen M.J."/>
        </authorList>
    </citation>
    <scope>NUCLEOTIDE SEQUENCE</scope>
    <source>
        <strain evidence="18">ChiHcec3-11533</strain>
    </source>
</reference>
<comment type="function">
    <text evidence="15">Plays a critical role in recombination and DNA repair. Helps process Holliday junction intermediates to mature products by catalyzing branch migration. Has replication fork regression activity, unwinds stalled or blocked replication forks to make a HJ that can be resolved. Has a DNA unwinding activity characteristic of a DNA helicase with 3'-5' polarity.</text>
</comment>
<dbReference type="PROSITE" id="PS51192">
    <property type="entry name" value="HELICASE_ATP_BIND_1"/>
    <property type="match status" value="1"/>
</dbReference>
<dbReference type="GO" id="GO:0006281">
    <property type="term" value="P:DNA repair"/>
    <property type="evidence" value="ECO:0007669"/>
    <property type="project" value="UniProtKB-UniRule"/>
</dbReference>
<dbReference type="SUPFAM" id="SSF52540">
    <property type="entry name" value="P-loop containing nucleoside triphosphate hydrolases"/>
    <property type="match status" value="1"/>
</dbReference>
<comment type="catalytic activity">
    <reaction evidence="14 15">
        <text>ATP + H2O = ADP + phosphate + H(+)</text>
        <dbReference type="Rhea" id="RHEA:13065"/>
        <dbReference type="ChEBI" id="CHEBI:15377"/>
        <dbReference type="ChEBI" id="CHEBI:15378"/>
        <dbReference type="ChEBI" id="CHEBI:30616"/>
        <dbReference type="ChEBI" id="CHEBI:43474"/>
        <dbReference type="ChEBI" id="CHEBI:456216"/>
        <dbReference type="EC" id="5.6.2.4"/>
    </reaction>
</comment>
<dbReference type="SUPFAM" id="SSF50249">
    <property type="entry name" value="Nucleic acid-binding proteins"/>
    <property type="match status" value="1"/>
</dbReference>
<evidence type="ECO:0000256" key="2">
    <source>
        <dbReference type="ARBA" id="ARBA00017846"/>
    </source>
</evidence>
<comment type="caution">
    <text evidence="18">The sequence shown here is derived from an EMBL/GenBank/DDBJ whole genome shotgun (WGS) entry which is preliminary data.</text>
</comment>
<keyword evidence="7 15" id="KW-0067">ATP-binding</keyword>
<proteinExistence type="inferred from homology"/>
<keyword evidence="10 15" id="KW-0234">DNA repair</keyword>
<evidence type="ECO:0000256" key="12">
    <source>
        <dbReference type="ARBA" id="ARBA00034617"/>
    </source>
</evidence>
<reference evidence="18" key="1">
    <citation type="submission" date="2020-10" db="EMBL/GenBank/DDBJ databases">
        <authorList>
            <person name="Gilroy R."/>
        </authorList>
    </citation>
    <scope>NUCLEOTIDE SEQUENCE</scope>
    <source>
        <strain evidence="18">ChiHcec3-11533</strain>
    </source>
</reference>
<dbReference type="GO" id="GO:0016787">
    <property type="term" value="F:hydrolase activity"/>
    <property type="evidence" value="ECO:0007669"/>
    <property type="project" value="UniProtKB-KW"/>
</dbReference>
<dbReference type="Gene3D" id="3.40.50.300">
    <property type="entry name" value="P-loop containing nucleotide triphosphate hydrolases"/>
    <property type="match status" value="2"/>
</dbReference>
<dbReference type="InterPro" id="IPR004609">
    <property type="entry name" value="ATP-dep_DNA_helicase_RecG"/>
</dbReference>
<accession>A0A9D1LDF7</accession>
<comment type="catalytic activity">
    <reaction evidence="12 15">
        <text>Couples ATP hydrolysis with the unwinding of duplex DNA by translocating in the 3'-5' direction.</text>
        <dbReference type="EC" id="5.6.2.4"/>
    </reaction>
</comment>
<evidence type="ECO:0000256" key="4">
    <source>
        <dbReference type="ARBA" id="ARBA00022763"/>
    </source>
</evidence>
<evidence type="ECO:0000259" key="17">
    <source>
        <dbReference type="PROSITE" id="PS51194"/>
    </source>
</evidence>
<dbReference type="Gene3D" id="2.40.50.140">
    <property type="entry name" value="Nucleic acid-binding proteins"/>
    <property type="match status" value="1"/>
</dbReference>
<dbReference type="InterPro" id="IPR047112">
    <property type="entry name" value="RecG/Mfd"/>
</dbReference>
<feature type="domain" description="Helicase C-terminal" evidence="17">
    <location>
        <begin position="441"/>
        <end position="601"/>
    </location>
</feature>
<evidence type="ECO:0000313" key="18">
    <source>
        <dbReference type="EMBL" id="HIU34766.1"/>
    </source>
</evidence>
<evidence type="ECO:0000256" key="5">
    <source>
        <dbReference type="ARBA" id="ARBA00022801"/>
    </source>
</evidence>
<dbReference type="GO" id="GO:0006310">
    <property type="term" value="P:DNA recombination"/>
    <property type="evidence" value="ECO:0007669"/>
    <property type="project" value="UniProtKB-UniRule"/>
</dbReference>
<dbReference type="Pfam" id="PF00271">
    <property type="entry name" value="Helicase_C"/>
    <property type="match status" value="1"/>
</dbReference>
<dbReference type="PANTHER" id="PTHR47964:SF1">
    <property type="entry name" value="ATP-DEPENDENT DNA HELICASE HOMOLOG RECG, CHLOROPLASTIC"/>
    <property type="match status" value="1"/>
</dbReference>
<keyword evidence="4 15" id="KW-0227">DNA damage</keyword>
<evidence type="ECO:0000256" key="8">
    <source>
        <dbReference type="ARBA" id="ARBA00023125"/>
    </source>
</evidence>
<dbReference type="EC" id="5.6.2.4" evidence="13 15"/>
<evidence type="ECO:0000259" key="16">
    <source>
        <dbReference type="PROSITE" id="PS51192"/>
    </source>
</evidence>
<evidence type="ECO:0000256" key="1">
    <source>
        <dbReference type="ARBA" id="ARBA00007504"/>
    </source>
</evidence>
<dbReference type="Gene3D" id="1.10.150.20">
    <property type="entry name" value="5' to 3' exonuclease, C-terminal subdomain"/>
    <property type="match status" value="1"/>
</dbReference>
<evidence type="ECO:0000256" key="9">
    <source>
        <dbReference type="ARBA" id="ARBA00023172"/>
    </source>
</evidence>
<dbReference type="CDD" id="cd04488">
    <property type="entry name" value="RecG_wedge_OBF"/>
    <property type="match status" value="1"/>
</dbReference>
<keyword evidence="5 15" id="KW-0378">Hydrolase</keyword>
<name>A0A9D1LDF7_9FIRM</name>
<dbReference type="NCBIfam" id="NF008165">
    <property type="entry name" value="PRK10917.1-3"/>
    <property type="match status" value="1"/>
</dbReference>
<dbReference type="SMART" id="SM00490">
    <property type="entry name" value="HELICc"/>
    <property type="match status" value="1"/>
</dbReference>
<evidence type="ECO:0000256" key="7">
    <source>
        <dbReference type="ARBA" id="ARBA00022840"/>
    </source>
</evidence>
<protein>
    <recommendedName>
        <fullName evidence="2 15">ATP-dependent DNA helicase RecG</fullName>
        <ecNumber evidence="13 15">5.6.2.4</ecNumber>
    </recommendedName>
</protein>
<evidence type="ECO:0000256" key="14">
    <source>
        <dbReference type="ARBA" id="ARBA00048988"/>
    </source>
</evidence>
<evidence type="ECO:0000256" key="11">
    <source>
        <dbReference type="ARBA" id="ARBA00023235"/>
    </source>
</evidence>
<dbReference type="GO" id="GO:0005524">
    <property type="term" value="F:ATP binding"/>
    <property type="evidence" value="ECO:0007669"/>
    <property type="project" value="UniProtKB-KW"/>
</dbReference>
<evidence type="ECO:0000256" key="13">
    <source>
        <dbReference type="ARBA" id="ARBA00034808"/>
    </source>
</evidence>
<evidence type="ECO:0000256" key="15">
    <source>
        <dbReference type="RuleBase" id="RU363016"/>
    </source>
</evidence>
<gene>
    <name evidence="18" type="primary">recG</name>
    <name evidence="18" type="ORF">IAB02_09400</name>
</gene>
<evidence type="ECO:0000313" key="19">
    <source>
        <dbReference type="Proteomes" id="UP000824072"/>
    </source>
</evidence>
<dbReference type="Pfam" id="PF17191">
    <property type="entry name" value="RecG_wedge"/>
    <property type="match status" value="1"/>
</dbReference>
<dbReference type="GO" id="GO:0003677">
    <property type="term" value="F:DNA binding"/>
    <property type="evidence" value="ECO:0007669"/>
    <property type="project" value="UniProtKB-KW"/>
</dbReference>
<dbReference type="InterPro" id="IPR045562">
    <property type="entry name" value="RecG_dom3_C"/>
</dbReference>
<organism evidence="18 19">
    <name type="scientific">Candidatus Pullichristensenella excrementigallinarum</name>
    <dbReference type="NCBI Taxonomy" id="2840907"/>
    <lineage>
        <taxon>Bacteria</taxon>
        <taxon>Bacillati</taxon>
        <taxon>Bacillota</taxon>
        <taxon>Clostridia</taxon>
        <taxon>Candidatus Pullichristensenella</taxon>
    </lineage>
</organism>
<dbReference type="InterPro" id="IPR027417">
    <property type="entry name" value="P-loop_NTPase"/>
</dbReference>
<dbReference type="InterPro" id="IPR012340">
    <property type="entry name" value="NA-bd_OB-fold"/>
</dbReference>
<keyword evidence="11" id="KW-0413">Isomerase</keyword>
<dbReference type="CDD" id="cd17992">
    <property type="entry name" value="DEXHc_RecG"/>
    <property type="match status" value="1"/>
</dbReference>
<evidence type="ECO:0000256" key="3">
    <source>
        <dbReference type="ARBA" id="ARBA00022741"/>
    </source>
</evidence>
<keyword evidence="6 15" id="KW-0347">Helicase</keyword>
<dbReference type="NCBIfam" id="NF008168">
    <property type="entry name" value="PRK10917.2-2"/>
    <property type="match status" value="1"/>
</dbReference>
<dbReference type="AlphaFoldDB" id="A0A9D1LDF7"/>
<dbReference type="InterPro" id="IPR011545">
    <property type="entry name" value="DEAD/DEAH_box_helicase_dom"/>
</dbReference>
<dbReference type="SMART" id="SM00487">
    <property type="entry name" value="DEXDc"/>
    <property type="match status" value="1"/>
</dbReference>
<evidence type="ECO:0000256" key="10">
    <source>
        <dbReference type="ARBA" id="ARBA00023204"/>
    </source>
</evidence>
<comment type="similarity">
    <text evidence="1 15">Belongs to the helicase family. RecG subfamily.</text>
</comment>
<dbReference type="Pfam" id="PF00270">
    <property type="entry name" value="DEAD"/>
    <property type="match status" value="1"/>
</dbReference>
<dbReference type="NCBIfam" id="TIGR00643">
    <property type="entry name" value="recG"/>
    <property type="match status" value="1"/>
</dbReference>
<keyword evidence="9 15" id="KW-0233">DNA recombination</keyword>
<dbReference type="InterPro" id="IPR001650">
    <property type="entry name" value="Helicase_C-like"/>
</dbReference>
<keyword evidence="3 15" id="KW-0547">Nucleotide-binding</keyword>
<dbReference type="GO" id="GO:0043138">
    <property type="term" value="F:3'-5' DNA helicase activity"/>
    <property type="evidence" value="ECO:0007669"/>
    <property type="project" value="UniProtKB-EC"/>
</dbReference>
<dbReference type="EMBL" id="DVMU01000203">
    <property type="protein sequence ID" value="HIU34766.1"/>
    <property type="molecule type" value="Genomic_DNA"/>
</dbReference>
<dbReference type="PROSITE" id="PS51194">
    <property type="entry name" value="HELICASE_CTER"/>
    <property type="match status" value="1"/>
</dbReference>
<dbReference type="Proteomes" id="UP000824072">
    <property type="component" value="Unassembled WGS sequence"/>
</dbReference>
<dbReference type="InterPro" id="IPR014001">
    <property type="entry name" value="Helicase_ATP-bd"/>
</dbReference>
<feature type="domain" description="Helicase ATP-binding" evidence="16">
    <location>
        <begin position="261"/>
        <end position="422"/>
    </location>
</feature>
<dbReference type="Pfam" id="PF19833">
    <property type="entry name" value="RecG_dom3_C"/>
    <property type="match status" value="1"/>
</dbReference>